<protein>
    <submittedName>
        <fullName evidence="2">Uncharacterized protein</fullName>
    </submittedName>
</protein>
<feature type="compositionally biased region" description="Acidic residues" evidence="1">
    <location>
        <begin position="159"/>
        <end position="173"/>
    </location>
</feature>
<feature type="compositionally biased region" description="Acidic residues" evidence="1">
    <location>
        <begin position="248"/>
        <end position="258"/>
    </location>
</feature>
<gene>
    <name evidence="2" type="ORF">Cvel_20146</name>
</gene>
<feature type="compositionally biased region" description="Basic and acidic residues" evidence="1">
    <location>
        <begin position="349"/>
        <end position="373"/>
    </location>
</feature>
<feature type="compositionally biased region" description="Basic and acidic residues" evidence="1">
    <location>
        <begin position="25"/>
        <end position="38"/>
    </location>
</feature>
<evidence type="ECO:0000313" key="2">
    <source>
        <dbReference type="EMBL" id="CEM22983.1"/>
    </source>
</evidence>
<feature type="compositionally biased region" description="Acidic residues" evidence="1">
    <location>
        <begin position="318"/>
        <end position="333"/>
    </location>
</feature>
<dbReference type="VEuPathDB" id="CryptoDB:Cvel_20146"/>
<dbReference type="AlphaFoldDB" id="A0A0G4G416"/>
<dbReference type="EMBL" id="CDMZ01000869">
    <property type="protein sequence ID" value="CEM22983.1"/>
    <property type="molecule type" value="Genomic_DNA"/>
</dbReference>
<feature type="compositionally biased region" description="Polar residues" evidence="1">
    <location>
        <begin position="64"/>
        <end position="76"/>
    </location>
</feature>
<accession>A0A0G4G416</accession>
<feature type="compositionally biased region" description="Pro residues" evidence="1">
    <location>
        <begin position="1"/>
        <end position="10"/>
    </location>
</feature>
<name>A0A0G4G416_9ALVE</name>
<feature type="region of interest" description="Disordered" evidence="1">
    <location>
        <begin position="315"/>
        <end position="438"/>
    </location>
</feature>
<proteinExistence type="predicted"/>
<feature type="region of interest" description="Disordered" evidence="1">
    <location>
        <begin position="220"/>
        <end position="277"/>
    </location>
</feature>
<sequence length="473" mass="52445">MDFPQPPSPSLAPKRLSKELSALQRDLKAMGEGREPETNSRAPSEEGENSGALRSASASAKIGENNSNAPRTSLRLQQEREKKEKEEEEDSEVMVVEIPVEQHEDEDEEDEEEEEEEAEEEEDDGIRRSKRVAALPQKNYLSAPEFYQQSQQGKKNKNDEDDDEWDAGSEFDSDFERGKRFGGGGKRKFVIGKAHKTVARSQMGLKTNQWEVIMQRLQEDKENSLPSQGAAASLSADANALQSSSSLEEADAESDEEMDIQKEERGGKRGGYLVQGVPIKIRRTTTTKCVTWDLALGSAPLPDYSVGKPAVAAAAAAEIEDEDEEEEDEEDDKENAVGISNTFRGPSRVTDRSHLKRDGGKKEKENEAQEKGQVRRGLRERHTAPTRYSPSTFEKKEKEKKAQKQQEREKERAKALTSTSTQMARAPWREPEVPSSPGKVIAVETFDWGLSQSSSSSSQSSSSFGAGYLAVAV</sequence>
<reference evidence="2" key="1">
    <citation type="submission" date="2014-11" db="EMBL/GenBank/DDBJ databases">
        <authorList>
            <person name="Otto D Thomas"/>
            <person name="Naeem Raeece"/>
        </authorList>
    </citation>
    <scope>NUCLEOTIDE SEQUENCE</scope>
</reference>
<feature type="compositionally biased region" description="Basic and acidic residues" evidence="1">
    <location>
        <begin position="393"/>
        <end position="414"/>
    </location>
</feature>
<feature type="compositionally biased region" description="Acidic residues" evidence="1">
    <location>
        <begin position="103"/>
        <end position="124"/>
    </location>
</feature>
<organism evidence="2">
    <name type="scientific">Chromera velia CCMP2878</name>
    <dbReference type="NCBI Taxonomy" id="1169474"/>
    <lineage>
        <taxon>Eukaryota</taxon>
        <taxon>Sar</taxon>
        <taxon>Alveolata</taxon>
        <taxon>Colpodellida</taxon>
        <taxon>Chromeraceae</taxon>
        <taxon>Chromera</taxon>
    </lineage>
</organism>
<feature type="compositionally biased region" description="Low complexity" evidence="1">
    <location>
        <begin position="230"/>
        <end position="247"/>
    </location>
</feature>
<feature type="region of interest" description="Disordered" evidence="1">
    <location>
        <begin position="1"/>
        <end position="186"/>
    </location>
</feature>
<evidence type="ECO:0000256" key="1">
    <source>
        <dbReference type="SAM" id="MobiDB-lite"/>
    </source>
</evidence>